<keyword evidence="1" id="KW-0472">Membrane</keyword>
<dbReference type="HOGENOM" id="CLU_058942_0_0_1"/>
<evidence type="ECO:0000313" key="3">
    <source>
        <dbReference type="Proteomes" id="UP000054304"/>
    </source>
</evidence>
<reference evidence="2 3" key="1">
    <citation type="submission" date="2014-12" db="EMBL/GenBank/DDBJ databases">
        <authorList>
            <person name="Neuveglise Cecile"/>
        </authorList>
    </citation>
    <scope>NUCLEOTIDE SEQUENCE [LARGE SCALE GENOMIC DNA]</scope>
    <source>
        <strain evidence="2 3">CBS 12615</strain>
    </source>
</reference>
<dbReference type="Proteomes" id="UP000054304">
    <property type="component" value="Unassembled WGS sequence"/>
</dbReference>
<dbReference type="RefSeq" id="XP_022629059.1">
    <property type="nucleotide sequence ID" value="XM_022771902.1"/>
</dbReference>
<sequence length="323" mass="37609">MIRLIANTSNRIVTRYPVFFKKLDRSLATQSRDPKHIFTNPSNNEILDSKHFFTSPNANVGSEEDLIAATIQESIKSNRRKKFKHISSAFVVALLTTILGYSVGYKVMYLHEQAFIPAYPVPKKRSFNTDELKSINVREIEELANYKVLERLSMHPMIKEQYGVPLHHAPGVPLRSRNFSVWQENPNPCLAGILVKPYNAPKDQSVWHTIPFMFKWRLVHRSIDVVDSVNQLLSRFGTETTDLLDVVNPNRENGDFKYERPQHYSQSHQASHLWFLGEMELDENSIIVFKGRYHVDIKLQQVDLLRRENNELVRYVLYQADEK</sequence>
<proteinExistence type="predicted"/>
<dbReference type="GeneID" id="34686317"/>
<organism evidence="2 3">
    <name type="scientific">Lachancea lanzarotensis</name>
    <dbReference type="NCBI Taxonomy" id="1245769"/>
    <lineage>
        <taxon>Eukaryota</taxon>
        <taxon>Fungi</taxon>
        <taxon>Dikarya</taxon>
        <taxon>Ascomycota</taxon>
        <taxon>Saccharomycotina</taxon>
        <taxon>Saccharomycetes</taxon>
        <taxon>Saccharomycetales</taxon>
        <taxon>Saccharomycetaceae</taxon>
        <taxon>Lachancea</taxon>
    </lineage>
</organism>
<dbReference type="OrthoDB" id="4058511at2759"/>
<keyword evidence="1" id="KW-0812">Transmembrane</keyword>
<protein>
    <submittedName>
        <fullName evidence="2">LALA0S06e04962g1_1</fullName>
    </submittedName>
</protein>
<name>A0A0C7N4E1_9SACH</name>
<dbReference type="EMBL" id="LN736365">
    <property type="protein sequence ID" value="CEP62837.1"/>
    <property type="molecule type" value="Genomic_DNA"/>
</dbReference>
<gene>
    <name evidence="2" type="ORF">LALA0_S06e04962g</name>
</gene>
<accession>A0A0C7N4E1</accession>
<keyword evidence="1" id="KW-1133">Transmembrane helix</keyword>
<evidence type="ECO:0000313" key="2">
    <source>
        <dbReference type="EMBL" id="CEP62837.1"/>
    </source>
</evidence>
<keyword evidence="3" id="KW-1185">Reference proteome</keyword>
<evidence type="ECO:0000256" key="1">
    <source>
        <dbReference type="SAM" id="Phobius"/>
    </source>
</evidence>
<dbReference type="AlphaFoldDB" id="A0A0C7N4E1"/>
<feature type="transmembrane region" description="Helical" evidence="1">
    <location>
        <begin position="86"/>
        <end position="105"/>
    </location>
</feature>